<dbReference type="PROSITE" id="PS51371">
    <property type="entry name" value="CBS"/>
    <property type="match status" value="2"/>
</dbReference>
<dbReference type="Pfam" id="PF10335">
    <property type="entry name" value="DUF294_C"/>
    <property type="match status" value="1"/>
</dbReference>
<feature type="region of interest" description="Disordered" evidence="3">
    <location>
        <begin position="82"/>
        <end position="124"/>
    </location>
</feature>
<dbReference type="PANTHER" id="PTHR43080">
    <property type="entry name" value="CBS DOMAIN-CONTAINING PROTEIN CBSX3, MITOCHONDRIAL"/>
    <property type="match status" value="1"/>
</dbReference>
<dbReference type="InterPro" id="IPR051257">
    <property type="entry name" value="Diverse_CBS-Domain"/>
</dbReference>
<dbReference type="HOGENOM" id="CLU_027866_1_0_4"/>
<dbReference type="Proteomes" id="UP000019805">
    <property type="component" value="Chromosome"/>
</dbReference>
<keyword evidence="1 2" id="KW-0129">CBS domain</keyword>
<dbReference type="EMBL" id="HG916765">
    <property type="protein sequence ID" value="CDM23235.1"/>
    <property type="molecule type" value="Genomic_DNA"/>
</dbReference>
<dbReference type="InterPro" id="IPR046342">
    <property type="entry name" value="CBS_dom_sf"/>
</dbReference>
<name>W8X8K5_CASD6</name>
<evidence type="ECO:0000259" key="4">
    <source>
        <dbReference type="PROSITE" id="PS51371"/>
    </source>
</evidence>
<dbReference type="Pfam" id="PF03445">
    <property type="entry name" value="DUF294"/>
    <property type="match status" value="1"/>
</dbReference>
<feature type="domain" description="CBS" evidence="4">
    <location>
        <begin position="224"/>
        <end position="281"/>
    </location>
</feature>
<dbReference type="SMART" id="SM00116">
    <property type="entry name" value="CBS"/>
    <property type="match status" value="2"/>
</dbReference>
<evidence type="ECO:0000256" key="2">
    <source>
        <dbReference type="PROSITE-ProRule" id="PRU00703"/>
    </source>
</evidence>
<feature type="compositionally biased region" description="Gly residues" evidence="3">
    <location>
        <begin position="98"/>
        <end position="110"/>
    </location>
</feature>
<dbReference type="Gene3D" id="3.10.580.10">
    <property type="entry name" value="CBS-domain"/>
    <property type="match status" value="1"/>
</dbReference>
<dbReference type="CDD" id="cd05401">
    <property type="entry name" value="NT_GlnE_GlnD_like"/>
    <property type="match status" value="1"/>
</dbReference>
<evidence type="ECO:0000313" key="5">
    <source>
        <dbReference type="EMBL" id="CDM23235.1"/>
    </source>
</evidence>
<dbReference type="Pfam" id="PF00571">
    <property type="entry name" value="CBS"/>
    <property type="match status" value="2"/>
</dbReference>
<dbReference type="eggNOG" id="COG2905">
    <property type="taxonomic scope" value="Bacteria"/>
</dbReference>
<dbReference type="KEGG" id="cdn:BN940_03806"/>
<accession>W8X8K5</accession>
<dbReference type="PATRIC" id="fig|1437824.5.peg.755"/>
<dbReference type="SUPFAM" id="SSF54631">
    <property type="entry name" value="CBS-domain pair"/>
    <property type="match status" value="1"/>
</dbReference>
<feature type="domain" description="CBS" evidence="4">
    <location>
        <begin position="289"/>
        <end position="347"/>
    </location>
</feature>
<dbReference type="CDD" id="cd00038">
    <property type="entry name" value="CAP_ED"/>
    <property type="match status" value="1"/>
</dbReference>
<evidence type="ECO:0000256" key="3">
    <source>
        <dbReference type="SAM" id="MobiDB-lite"/>
    </source>
</evidence>
<dbReference type="CDD" id="cd17771">
    <property type="entry name" value="CBS_pair_CAP-ED_NT_Pol-beta-like_DUF294_assoc"/>
    <property type="match status" value="1"/>
</dbReference>
<reference evidence="5 6" key="1">
    <citation type="journal article" date="2014" name="BMC Microbiol.">
        <title>The oxygen-independent metabolism of cyclic monoterpenes in Castellaniella defragrans 65Phen.</title>
        <authorList>
            <person name="Petasch J."/>
            <person name="Disch E.M."/>
            <person name="Markert S."/>
            <person name="Becher D."/>
            <person name="Schweder T."/>
            <person name="Huttel B."/>
            <person name="Reinhardt R."/>
            <person name="Harder J."/>
        </authorList>
    </citation>
    <scope>NUCLEOTIDE SEQUENCE [LARGE SCALE GENOMIC DNA]</scope>
    <source>
        <strain evidence="5">65Phen</strain>
    </source>
</reference>
<proteinExistence type="predicted"/>
<dbReference type="PANTHER" id="PTHR43080:SF2">
    <property type="entry name" value="CBS DOMAIN-CONTAINING PROTEIN"/>
    <property type="match status" value="1"/>
</dbReference>
<dbReference type="InterPro" id="IPR018490">
    <property type="entry name" value="cNMP-bd_dom_sf"/>
</dbReference>
<dbReference type="InterPro" id="IPR014710">
    <property type="entry name" value="RmlC-like_jellyroll"/>
</dbReference>
<dbReference type="InterPro" id="IPR018821">
    <property type="entry name" value="DUF294_put_nucleoTrafse_sb-bd"/>
</dbReference>
<sequence>MSVSMSDRADAADRDAVNQNVQGLMRFLREYPPFDQMEPGHVRRLVERMRLRFFEAGQEIASPDDGPADAWYLIRQGAVEGRRPGPDGAAGATAGAGTDTGAGTGAGAGTETGPDAGAGAAGKSAAGADPGGGFVLGPADAFPVAALLEHRPTRTRYRALQDTFCLQVDRPDFVEALEWSEPFRAYALRGAGSLLGRLHQRTRQEAAAVQGEGYVFDQALGSLMARDPVACTPDLPLSRAVQRMHERRVGSIVVTDEQRRPVGIFTLRDLRREVAAGAIRLDAPIGEFMTRHPVCLPPDAMAFEAILLMTRHRIGHLCIAQAGVLAGVVSERDLFALQRIGIVHLARAMRQAEDAETLAGLRTDLARAISGMLAHGVDALQVMRLIAQMNDHTTHRVIELALRDVGDPGVPFAWLAFGSEGRREQTLLTDQDNGMLFQAASDAEAQERREALRPLAETINQDLDRCGLPLCRGRVMASNPALRLAAREWERWFADIIRQPTPEHLLQAVICFDLRLLWGEDNGFAALSRFLLEQVADSPQFQRMLAETALRNQPPSGGLFEIAGGAWKAGASGFDLKTQALTPFVDAARVFALAAGIAETSTVGRLQALAERGVLSGRDVGAYVESYRYLQLLRLRQHQARIHAGEAPSNHVLPGSLNALDRRILREALRQAADLQKLLRYSYRL</sequence>
<gene>
    <name evidence="5" type="ORF">BN940_03806</name>
</gene>
<dbReference type="AlphaFoldDB" id="W8X8K5"/>
<organism evidence="5 6">
    <name type="scientific">Castellaniella defragrans (strain DSM 12143 / CCUG 39792 / 65Phen)</name>
    <name type="common">Alcaligenes defragrans</name>
    <dbReference type="NCBI Taxonomy" id="1437824"/>
    <lineage>
        <taxon>Bacteria</taxon>
        <taxon>Pseudomonadati</taxon>
        <taxon>Pseudomonadota</taxon>
        <taxon>Betaproteobacteria</taxon>
        <taxon>Burkholderiales</taxon>
        <taxon>Alcaligenaceae</taxon>
        <taxon>Castellaniella</taxon>
    </lineage>
</organism>
<protein>
    <recommendedName>
        <fullName evidence="4">CBS domain-containing protein</fullName>
    </recommendedName>
</protein>
<dbReference type="GO" id="GO:0008773">
    <property type="term" value="F:[protein-PII] uridylyltransferase activity"/>
    <property type="evidence" value="ECO:0007669"/>
    <property type="project" value="InterPro"/>
</dbReference>
<dbReference type="InterPro" id="IPR005105">
    <property type="entry name" value="GlnD_Uridyltrans_N"/>
</dbReference>
<keyword evidence="6" id="KW-1185">Reference proteome</keyword>
<feature type="compositionally biased region" description="Low complexity" evidence="3">
    <location>
        <begin position="86"/>
        <end position="97"/>
    </location>
</feature>
<dbReference type="Gene3D" id="2.60.120.10">
    <property type="entry name" value="Jelly Rolls"/>
    <property type="match status" value="1"/>
</dbReference>
<dbReference type="InterPro" id="IPR000595">
    <property type="entry name" value="cNMP-bd_dom"/>
</dbReference>
<evidence type="ECO:0000313" key="6">
    <source>
        <dbReference type="Proteomes" id="UP000019805"/>
    </source>
</evidence>
<dbReference type="InterPro" id="IPR000644">
    <property type="entry name" value="CBS_dom"/>
</dbReference>
<evidence type="ECO:0000256" key="1">
    <source>
        <dbReference type="ARBA" id="ARBA00023122"/>
    </source>
</evidence>
<dbReference type="SUPFAM" id="SSF51206">
    <property type="entry name" value="cAMP-binding domain-like"/>
    <property type="match status" value="1"/>
</dbReference>
<dbReference type="STRING" id="1437824.BN940_03806"/>
<feature type="compositionally biased region" description="Low complexity" evidence="3">
    <location>
        <begin position="111"/>
        <end position="124"/>
    </location>
</feature>